<dbReference type="VEuPathDB" id="FungiDB:AJ78_03172"/>
<reference evidence="1 2" key="1">
    <citation type="submission" date="2015-07" db="EMBL/GenBank/DDBJ databases">
        <title>Emmonsia species relationships and genome sequence.</title>
        <authorList>
            <consortium name="The Broad Institute Genomics Platform"/>
            <person name="Cuomo C.A."/>
            <person name="Munoz J.F."/>
            <person name="Imamovic A."/>
            <person name="Priest M.E."/>
            <person name="Young S."/>
            <person name="Clay O.K."/>
            <person name="McEwen J.G."/>
        </authorList>
    </citation>
    <scope>NUCLEOTIDE SEQUENCE [LARGE SCALE GENOMIC DNA]</scope>
    <source>
        <strain evidence="1 2">UAMH 9510</strain>
    </source>
</reference>
<sequence length="135" mass="15028">MGWTWGMLQDHDGLGGITEDPCVIPWADGDHSYVRVAAERRESGHSFVIIANYDLPVSFPPLTPRGRWTKSWTKNAVGGRVRLIEQTLASMQILNYLKHDHHSAGRLNFLACLMDAGKNGPASDFRPLIELSDSI</sequence>
<proteinExistence type="predicted"/>
<dbReference type="AlphaFoldDB" id="A0A1J9PKQ6"/>
<dbReference type="EMBL" id="LGRN01000097">
    <property type="protein sequence ID" value="OJD16662.1"/>
    <property type="molecule type" value="Genomic_DNA"/>
</dbReference>
<gene>
    <name evidence="1" type="ORF">AJ78_03172</name>
</gene>
<dbReference type="Proteomes" id="UP000182235">
    <property type="component" value="Unassembled WGS sequence"/>
</dbReference>
<protein>
    <submittedName>
        <fullName evidence="1">Uncharacterized protein</fullName>
    </submittedName>
</protein>
<evidence type="ECO:0000313" key="2">
    <source>
        <dbReference type="Proteomes" id="UP000182235"/>
    </source>
</evidence>
<organism evidence="1 2">
    <name type="scientific">Emergomyces pasteurianus Ep9510</name>
    <dbReference type="NCBI Taxonomy" id="1447872"/>
    <lineage>
        <taxon>Eukaryota</taxon>
        <taxon>Fungi</taxon>
        <taxon>Dikarya</taxon>
        <taxon>Ascomycota</taxon>
        <taxon>Pezizomycotina</taxon>
        <taxon>Eurotiomycetes</taxon>
        <taxon>Eurotiomycetidae</taxon>
        <taxon>Onygenales</taxon>
        <taxon>Ajellomycetaceae</taxon>
        <taxon>Emergomyces</taxon>
    </lineage>
</organism>
<comment type="caution">
    <text evidence="1">The sequence shown here is derived from an EMBL/GenBank/DDBJ whole genome shotgun (WGS) entry which is preliminary data.</text>
</comment>
<evidence type="ECO:0000313" key="1">
    <source>
        <dbReference type="EMBL" id="OJD16662.1"/>
    </source>
</evidence>
<keyword evidence="2" id="KW-1185">Reference proteome</keyword>
<accession>A0A1J9PKQ6</accession>
<name>A0A1J9PKQ6_9EURO</name>